<dbReference type="SUPFAM" id="SSF50370">
    <property type="entry name" value="Ricin B-like lectins"/>
    <property type="match status" value="1"/>
</dbReference>
<evidence type="ECO:0000313" key="4">
    <source>
        <dbReference type="Proteomes" id="UP001206595"/>
    </source>
</evidence>
<dbReference type="AlphaFoldDB" id="A0AAD5E9V8"/>
<dbReference type="CDD" id="cd23454">
    <property type="entry name" value="beta-trefoil_Ricin_GllA-1"/>
    <property type="match status" value="1"/>
</dbReference>
<keyword evidence="4" id="KW-1185">Reference proteome</keyword>
<dbReference type="InterPro" id="IPR035992">
    <property type="entry name" value="Ricin_B-like_lectins"/>
</dbReference>
<comment type="caution">
    <text evidence="3">The sequence shown here is derived from an EMBL/GenBank/DDBJ whole genome shotgun (WGS) entry which is preliminary data.</text>
</comment>
<dbReference type="Proteomes" id="UP001206595">
    <property type="component" value="Unassembled WGS sequence"/>
</dbReference>
<organism evidence="3 4">
    <name type="scientific">Umbelopsis ramanniana AG</name>
    <dbReference type="NCBI Taxonomy" id="1314678"/>
    <lineage>
        <taxon>Eukaryota</taxon>
        <taxon>Fungi</taxon>
        <taxon>Fungi incertae sedis</taxon>
        <taxon>Mucoromycota</taxon>
        <taxon>Mucoromycotina</taxon>
        <taxon>Umbelopsidomycetes</taxon>
        <taxon>Umbelopsidales</taxon>
        <taxon>Umbelopsidaceae</taxon>
        <taxon>Umbelopsis</taxon>
    </lineage>
</organism>
<dbReference type="RefSeq" id="XP_051444568.1">
    <property type="nucleotide sequence ID" value="XM_051589110.1"/>
</dbReference>
<feature type="region of interest" description="Disordered" evidence="1">
    <location>
        <begin position="151"/>
        <end position="175"/>
    </location>
</feature>
<dbReference type="InterPro" id="IPR000772">
    <property type="entry name" value="Ricin_B_lectin"/>
</dbReference>
<feature type="domain" description="Ricin B lectin" evidence="2">
    <location>
        <begin position="7"/>
        <end position="143"/>
    </location>
</feature>
<protein>
    <recommendedName>
        <fullName evidence="2">Ricin B lectin domain-containing protein</fullName>
    </recommendedName>
</protein>
<sequence length="175" mass="20375">MSNFPPGWFYIQSRCEHKMVIDVEWDSIKSAARIVVWPKKEKLNDNQLWSYDGGYLINKNSGLVLDVHGGVLQNDRQIVQQKRKMVEGNNDQKWFYREDGYLYPRNDPNLVLDIRGNSLKPGAQVLLYNRKYEDNINQLWDLVTVSTSTLSPTEQSQTDDEAEDDYSFSNATYDL</sequence>
<dbReference type="SMART" id="SM00458">
    <property type="entry name" value="RICIN"/>
    <property type="match status" value="1"/>
</dbReference>
<dbReference type="PROSITE" id="PS50231">
    <property type="entry name" value="RICIN_B_LECTIN"/>
    <property type="match status" value="1"/>
</dbReference>
<accession>A0AAD5E9V8</accession>
<dbReference type="EMBL" id="MU620919">
    <property type="protein sequence ID" value="KAI8579564.1"/>
    <property type="molecule type" value="Genomic_DNA"/>
</dbReference>
<evidence type="ECO:0000259" key="2">
    <source>
        <dbReference type="SMART" id="SM00458"/>
    </source>
</evidence>
<evidence type="ECO:0000256" key="1">
    <source>
        <dbReference type="SAM" id="MobiDB-lite"/>
    </source>
</evidence>
<gene>
    <name evidence="3" type="ORF">K450DRAFT_241570</name>
</gene>
<dbReference type="Gene3D" id="2.80.10.50">
    <property type="match status" value="1"/>
</dbReference>
<dbReference type="GeneID" id="75914455"/>
<proteinExistence type="predicted"/>
<feature type="compositionally biased region" description="Acidic residues" evidence="1">
    <location>
        <begin position="157"/>
        <end position="166"/>
    </location>
</feature>
<reference evidence="3" key="1">
    <citation type="submission" date="2021-06" db="EMBL/GenBank/DDBJ databases">
        <authorList>
            <consortium name="DOE Joint Genome Institute"/>
            <person name="Mondo S.J."/>
            <person name="Amses K.R."/>
            <person name="Simmons D.R."/>
            <person name="Longcore J.E."/>
            <person name="Seto K."/>
            <person name="Alves G.H."/>
            <person name="Bonds A.E."/>
            <person name="Quandt C.A."/>
            <person name="Davis W.J."/>
            <person name="Chang Y."/>
            <person name="Letcher P.M."/>
            <person name="Powell M.J."/>
            <person name="Kuo A."/>
            <person name="Labutti K."/>
            <person name="Pangilinan J."/>
            <person name="Andreopoulos W."/>
            <person name="Tritt A."/>
            <person name="Riley R."/>
            <person name="Hundley H."/>
            <person name="Johnson J."/>
            <person name="Lipzen A."/>
            <person name="Barry K."/>
            <person name="Berbee M.L."/>
            <person name="Buchler N.E."/>
            <person name="Grigoriev I.V."/>
            <person name="Spatafora J.W."/>
            <person name="Stajich J.E."/>
            <person name="James T.Y."/>
        </authorList>
    </citation>
    <scope>NUCLEOTIDE SEQUENCE</scope>
    <source>
        <strain evidence="3">AG</strain>
    </source>
</reference>
<reference evidence="3" key="2">
    <citation type="journal article" date="2022" name="Proc. Natl. Acad. Sci. U.S.A.">
        <title>Diploid-dominant life cycles characterize the early evolution of Fungi.</title>
        <authorList>
            <person name="Amses K.R."/>
            <person name="Simmons D.R."/>
            <person name="Longcore J.E."/>
            <person name="Mondo S.J."/>
            <person name="Seto K."/>
            <person name="Jeronimo G.H."/>
            <person name="Bonds A.E."/>
            <person name="Quandt C.A."/>
            <person name="Davis W.J."/>
            <person name="Chang Y."/>
            <person name="Federici B.A."/>
            <person name="Kuo A."/>
            <person name="LaButti K."/>
            <person name="Pangilinan J."/>
            <person name="Andreopoulos W."/>
            <person name="Tritt A."/>
            <person name="Riley R."/>
            <person name="Hundley H."/>
            <person name="Johnson J."/>
            <person name="Lipzen A."/>
            <person name="Barry K."/>
            <person name="Lang B.F."/>
            <person name="Cuomo C.A."/>
            <person name="Buchler N.E."/>
            <person name="Grigoriev I.V."/>
            <person name="Spatafora J.W."/>
            <person name="Stajich J.E."/>
            <person name="James T.Y."/>
        </authorList>
    </citation>
    <scope>NUCLEOTIDE SEQUENCE</scope>
    <source>
        <strain evidence="3">AG</strain>
    </source>
</reference>
<name>A0AAD5E9V8_UMBRA</name>
<evidence type="ECO:0000313" key="3">
    <source>
        <dbReference type="EMBL" id="KAI8579564.1"/>
    </source>
</evidence>
<dbReference type="Pfam" id="PF14200">
    <property type="entry name" value="RicinB_lectin_2"/>
    <property type="match status" value="1"/>
</dbReference>